<name>A0A0V1Q2N6_9ASCO</name>
<evidence type="ECO:0000313" key="1">
    <source>
        <dbReference type="EMBL" id="KSA02668.1"/>
    </source>
</evidence>
<organism evidence="1 2">
    <name type="scientific">Debaryomyces fabryi</name>
    <dbReference type="NCBI Taxonomy" id="58627"/>
    <lineage>
        <taxon>Eukaryota</taxon>
        <taxon>Fungi</taxon>
        <taxon>Dikarya</taxon>
        <taxon>Ascomycota</taxon>
        <taxon>Saccharomycotina</taxon>
        <taxon>Pichiomycetes</taxon>
        <taxon>Debaryomycetaceae</taxon>
        <taxon>Debaryomyces</taxon>
    </lineage>
</organism>
<reference evidence="1 2" key="1">
    <citation type="submission" date="2015-11" db="EMBL/GenBank/DDBJ databases">
        <title>The genome of Debaryomyces fabryi.</title>
        <authorList>
            <person name="Tafer H."/>
            <person name="Lopandic K."/>
        </authorList>
    </citation>
    <scope>NUCLEOTIDE SEQUENCE [LARGE SCALE GENOMIC DNA]</scope>
    <source>
        <strain evidence="1 2">CBS 789</strain>
    </source>
</reference>
<proteinExistence type="predicted"/>
<dbReference type="EMBL" id="LMYN01000022">
    <property type="protein sequence ID" value="KSA02668.1"/>
    <property type="molecule type" value="Genomic_DNA"/>
</dbReference>
<comment type="caution">
    <text evidence="1">The sequence shown here is derived from an EMBL/GenBank/DDBJ whole genome shotgun (WGS) entry which is preliminary data.</text>
</comment>
<protein>
    <submittedName>
        <fullName evidence="1">Uncharacterized protein</fullName>
    </submittedName>
</protein>
<dbReference type="RefSeq" id="XP_015468770.1">
    <property type="nucleotide sequence ID" value="XM_015610387.1"/>
</dbReference>
<sequence length="226" mass="27179">MKRVNFHPSVVTGYIESAWQNREELDAYHEELNLQYPDISTEERSERRNENYRKAIQRALNNESYDKFFMDYPSGLCYLPSYVDCDCDLGLEVYAIRKKISLELSTAPPVFSHIHPFDENLTFYFNSYLNRSMDVRPINSKKIKHGKIKSLPSTRRNVFYMPFELERRLWVYRIVQFRDWKLSHSKNNTDLPPDDNDVGICKYSYFYDQKAYPSRCIEDPMKYFKY</sequence>
<keyword evidence="2" id="KW-1185">Reference proteome</keyword>
<dbReference type="Proteomes" id="UP000054251">
    <property type="component" value="Unassembled WGS sequence"/>
</dbReference>
<evidence type="ECO:0000313" key="2">
    <source>
        <dbReference type="Proteomes" id="UP000054251"/>
    </source>
</evidence>
<dbReference type="OrthoDB" id="10387660at2759"/>
<gene>
    <name evidence="1" type="ORF">AC631_01557</name>
</gene>
<dbReference type="AlphaFoldDB" id="A0A0V1Q2N6"/>
<dbReference type="GeneID" id="26838566"/>
<accession>A0A0V1Q2N6</accession>